<feature type="domain" description="VOC" evidence="1">
    <location>
        <begin position="9"/>
        <end position="119"/>
    </location>
</feature>
<dbReference type="EMBL" id="AMEM01000011">
    <property type="protein sequence ID" value="EKX91539.1"/>
    <property type="molecule type" value="Genomic_DNA"/>
</dbReference>
<dbReference type="PANTHER" id="PTHR35908">
    <property type="entry name" value="HYPOTHETICAL FUSION PROTEIN"/>
    <property type="match status" value="1"/>
</dbReference>
<reference evidence="2 3" key="1">
    <citation type="submission" date="2012-05" db="EMBL/GenBank/DDBJ databases">
        <authorList>
            <person name="Weinstock G."/>
            <person name="Sodergren E."/>
            <person name="Lobos E.A."/>
            <person name="Fulton L."/>
            <person name="Fulton R."/>
            <person name="Courtney L."/>
            <person name="Fronick C."/>
            <person name="O'Laughlin M."/>
            <person name="Godfrey J."/>
            <person name="Wilson R.M."/>
            <person name="Miner T."/>
            <person name="Farmer C."/>
            <person name="Delehaunty K."/>
            <person name="Cordes M."/>
            <person name="Minx P."/>
            <person name="Tomlinson C."/>
            <person name="Chen J."/>
            <person name="Wollam A."/>
            <person name="Pepin K.H."/>
            <person name="Bhonagiri V."/>
            <person name="Zhang X."/>
            <person name="Suruliraj S."/>
            <person name="Warren W."/>
            <person name="Mitreva M."/>
            <person name="Mardis E.R."/>
            <person name="Wilson R.K."/>
        </authorList>
    </citation>
    <scope>NUCLEOTIDE SEQUENCE [LARGE SCALE GENOMIC DNA]</scope>
    <source>
        <strain evidence="2 3">F0235</strain>
    </source>
</reference>
<dbReference type="Gene3D" id="3.10.180.10">
    <property type="entry name" value="2,3-Dihydroxybiphenyl 1,2-Dioxygenase, domain 1"/>
    <property type="match status" value="1"/>
</dbReference>
<organism evidence="2 3">
    <name type="scientific">Corynebacterium durum F0235</name>
    <dbReference type="NCBI Taxonomy" id="1035195"/>
    <lineage>
        <taxon>Bacteria</taxon>
        <taxon>Bacillati</taxon>
        <taxon>Actinomycetota</taxon>
        <taxon>Actinomycetes</taxon>
        <taxon>Mycobacteriales</taxon>
        <taxon>Corynebacteriaceae</taxon>
        <taxon>Corynebacterium</taxon>
    </lineage>
</organism>
<name>L1MKP5_9CORY</name>
<dbReference type="SUPFAM" id="SSF54593">
    <property type="entry name" value="Glyoxalase/Bleomycin resistance protein/Dihydroxybiphenyl dioxygenase"/>
    <property type="match status" value="1"/>
</dbReference>
<dbReference type="eggNOG" id="COG0346">
    <property type="taxonomic scope" value="Bacteria"/>
</dbReference>
<accession>L1MKP5</accession>
<dbReference type="InterPro" id="IPR037523">
    <property type="entry name" value="VOC_core"/>
</dbReference>
<evidence type="ECO:0000313" key="2">
    <source>
        <dbReference type="EMBL" id="EKX91539.1"/>
    </source>
</evidence>
<dbReference type="HOGENOM" id="CLU_108054_0_1_11"/>
<dbReference type="InterPro" id="IPR029068">
    <property type="entry name" value="Glyas_Bleomycin-R_OHBP_Dase"/>
</dbReference>
<dbReference type="CDD" id="cd06587">
    <property type="entry name" value="VOC"/>
    <property type="match status" value="1"/>
</dbReference>
<dbReference type="AlphaFoldDB" id="L1MKP5"/>
<dbReference type="PROSITE" id="PS51819">
    <property type="entry name" value="VOC"/>
    <property type="match status" value="1"/>
</dbReference>
<keyword evidence="3" id="KW-1185">Reference proteome</keyword>
<protein>
    <submittedName>
        <fullName evidence="2">Glyoxalase family protein</fullName>
    </submittedName>
</protein>
<evidence type="ECO:0000259" key="1">
    <source>
        <dbReference type="PROSITE" id="PS51819"/>
    </source>
</evidence>
<comment type="caution">
    <text evidence="2">The sequence shown here is derived from an EMBL/GenBank/DDBJ whole genome shotgun (WGS) entry which is preliminary data.</text>
</comment>
<dbReference type="STRING" id="1035195.HMPREF9997_00609"/>
<evidence type="ECO:0000313" key="3">
    <source>
        <dbReference type="Proteomes" id="UP000010445"/>
    </source>
</evidence>
<proteinExistence type="predicted"/>
<dbReference type="InterPro" id="IPR041581">
    <property type="entry name" value="Glyoxalase_6"/>
</dbReference>
<dbReference type="PANTHER" id="PTHR35908:SF1">
    <property type="entry name" value="CONSERVED PROTEIN"/>
    <property type="match status" value="1"/>
</dbReference>
<dbReference type="Proteomes" id="UP000010445">
    <property type="component" value="Unassembled WGS sequence"/>
</dbReference>
<gene>
    <name evidence="2" type="ORF">HMPREF9997_00609</name>
</gene>
<sequence>MFDMDTHITPGMITVDCTDARALAHFWSEATGAPIIMDYEGYFVMIDTTPTLGFQRVDDPTPGKNRVHIDFRSHDREAAVRRLESIGAVAQSVETLPDGSFSWTVMTDPEGNFFCVGDGTEH</sequence>
<dbReference type="Pfam" id="PF18029">
    <property type="entry name" value="Glyoxalase_6"/>
    <property type="match status" value="1"/>
</dbReference>
<dbReference type="PATRIC" id="fig|1035195.3.peg.547"/>